<feature type="binding site" evidence="6">
    <location>
        <position position="160"/>
    </location>
    <ligand>
        <name>(2E)-4-hydroxy-3-methylbut-2-enyl diphosphate</name>
        <dbReference type="ChEBI" id="CHEBI:128753"/>
    </ligand>
</feature>
<comment type="pathway">
    <text evidence="6">Isoprenoid biosynthesis; isopentenyl diphosphate biosynthesis via DXP pathway; isopentenyl diphosphate from 1-deoxy-D-xylulose 5-phosphate: step 6/6.</text>
</comment>
<feature type="region of interest" description="Disordered" evidence="7">
    <location>
        <begin position="648"/>
        <end position="707"/>
    </location>
</feature>
<feature type="binding site" evidence="6">
    <location>
        <position position="189"/>
    </location>
    <ligand>
        <name>[4Fe-4S] cluster</name>
        <dbReference type="ChEBI" id="CHEBI:49883"/>
    </ligand>
</feature>
<feature type="binding site" evidence="6">
    <location>
        <position position="121"/>
    </location>
    <ligand>
        <name>dimethylallyl diphosphate</name>
        <dbReference type="ChEBI" id="CHEBI:57623"/>
    </ligand>
</feature>
<evidence type="ECO:0000313" key="10">
    <source>
        <dbReference type="Proteomes" id="UP000291269"/>
    </source>
</evidence>
<dbReference type="GO" id="GO:0050992">
    <property type="term" value="P:dimethylallyl diphosphate biosynthetic process"/>
    <property type="evidence" value="ECO:0007669"/>
    <property type="project" value="UniProtKB-UniRule"/>
</dbReference>
<dbReference type="RefSeq" id="WP_129227295.1">
    <property type="nucleotide sequence ID" value="NZ_SDOZ01000005.1"/>
</dbReference>
<feature type="binding site" evidence="6">
    <location>
        <position position="261"/>
    </location>
    <ligand>
        <name>isopentenyl diphosphate</name>
        <dbReference type="ChEBI" id="CHEBI:128769"/>
    </ligand>
</feature>
<feature type="binding site" evidence="6">
    <location>
        <position position="38"/>
    </location>
    <ligand>
        <name>isopentenyl diphosphate</name>
        <dbReference type="ChEBI" id="CHEBI:128769"/>
    </ligand>
</feature>
<feature type="binding site" evidence="6">
    <location>
        <position position="219"/>
    </location>
    <ligand>
        <name>(2E)-4-hydroxy-3-methylbut-2-enyl diphosphate</name>
        <dbReference type="ChEBI" id="CHEBI:128753"/>
    </ligand>
</feature>
<dbReference type="GO" id="GO:0019288">
    <property type="term" value="P:isopentenyl diphosphate biosynthetic process, methylerythritol 4-phosphate pathway"/>
    <property type="evidence" value="ECO:0007669"/>
    <property type="project" value="UniProtKB-UniRule"/>
</dbReference>
<evidence type="ECO:0000256" key="5">
    <source>
        <dbReference type="ARBA" id="ARBA00025604"/>
    </source>
</evidence>
<dbReference type="FunFam" id="2.40.50.140:FF:000103">
    <property type="entry name" value="protein RRP5 homolog"/>
    <property type="match status" value="1"/>
</dbReference>
<proteinExistence type="inferred from homology"/>
<dbReference type="EC" id="1.17.7.4" evidence="6"/>
<comment type="caution">
    <text evidence="9">The sequence shown here is derived from an EMBL/GenBank/DDBJ whole genome shotgun (WGS) entry which is preliminary data.</text>
</comment>
<keyword evidence="1 6" id="KW-0004">4Fe-4S</keyword>
<feature type="binding site" evidence="6">
    <location>
        <position position="121"/>
    </location>
    <ligand>
        <name>(2E)-4-hydroxy-3-methylbut-2-enyl diphosphate</name>
        <dbReference type="ChEBI" id="CHEBI:128753"/>
    </ligand>
</feature>
<feature type="binding site" evidence="6">
    <location>
        <position position="71"/>
    </location>
    <ligand>
        <name>dimethylallyl diphosphate</name>
        <dbReference type="ChEBI" id="CHEBI:57623"/>
    </ligand>
</feature>
<keyword evidence="4 6" id="KW-0411">Iron-sulfur</keyword>
<feature type="binding site" evidence="6">
    <location>
        <position position="218"/>
    </location>
    <ligand>
        <name>dimethylallyl diphosphate</name>
        <dbReference type="ChEBI" id="CHEBI:57623"/>
    </ligand>
</feature>
<dbReference type="PANTHER" id="PTHR30426">
    <property type="entry name" value="4-HYDROXY-3-METHYLBUT-2-ENYL DIPHOSPHATE REDUCTASE"/>
    <property type="match status" value="1"/>
</dbReference>
<feature type="binding site" evidence="6">
    <location>
        <position position="38"/>
    </location>
    <ligand>
        <name>(2E)-4-hydroxy-3-methylbut-2-enyl diphosphate</name>
        <dbReference type="ChEBI" id="CHEBI:128753"/>
    </ligand>
</feature>
<evidence type="ECO:0000313" key="9">
    <source>
        <dbReference type="EMBL" id="RXZ57900.1"/>
    </source>
</evidence>
<dbReference type="InterPro" id="IPR012340">
    <property type="entry name" value="NA-bd_OB-fold"/>
</dbReference>
<dbReference type="Gene3D" id="3.40.50.11270">
    <property type="match status" value="1"/>
</dbReference>
<comment type="catalytic activity">
    <reaction evidence="6">
        <text>dimethylallyl diphosphate + 2 oxidized [2Fe-2S]-[ferredoxin] + H2O = (2E)-4-hydroxy-3-methylbut-2-enyl diphosphate + 2 reduced [2Fe-2S]-[ferredoxin] + 2 H(+)</text>
        <dbReference type="Rhea" id="RHEA:24825"/>
        <dbReference type="Rhea" id="RHEA-COMP:10000"/>
        <dbReference type="Rhea" id="RHEA-COMP:10001"/>
        <dbReference type="ChEBI" id="CHEBI:15377"/>
        <dbReference type="ChEBI" id="CHEBI:15378"/>
        <dbReference type="ChEBI" id="CHEBI:33737"/>
        <dbReference type="ChEBI" id="CHEBI:33738"/>
        <dbReference type="ChEBI" id="CHEBI:57623"/>
        <dbReference type="ChEBI" id="CHEBI:128753"/>
        <dbReference type="EC" id="1.17.7.4"/>
    </reaction>
</comment>
<keyword evidence="6" id="KW-0414">Isoprene biosynthesis</keyword>
<comment type="similarity">
    <text evidence="6">Belongs to the IspH family.</text>
</comment>
<keyword evidence="3 6" id="KW-0408">Iron</keyword>
<feature type="binding site" evidence="6">
    <location>
        <position position="218"/>
    </location>
    <ligand>
        <name>(2E)-4-hydroxy-3-methylbut-2-enyl diphosphate</name>
        <dbReference type="ChEBI" id="CHEBI:128753"/>
    </ligand>
</feature>
<dbReference type="Pfam" id="PF00575">
    <property type="entry name" value="S1"/>
    <property type="match status" value="2"/>
</dbReference>
<feature type="domain" description="S1 motif" evidence="8">
    <location>
        <begin position="486"/>
        <end position="554"/>
    </location>
</feature>
<dbReference type="NCBIfam" id="TIGR00216">
    <property type="entry name" value="ispH_lytB"/>
    <property type="match status" value="1"/>
</dbReference>
<evidence type="ECO:0000256" key="2">
    <source>
        <dbReference type="ARBA" id="ARBA00022723"/>
    </source>
</evidence>
<organism evidence="9 10">
    <name type="scientific">Candidatus Borkfalkia ceftriaxoniphila</name>
    <dbReference type="NCBI Taxonomy" id="2508949"/>
    <lineage>
        <taxon>Bacteria</taxon>
        <taxon>Bacillati</taxon>
        <taxon>Bacillota</taxon>
        <taxon>Clostridia</taxon>
        <taxon>Christensenellales</taxon>
        <taxon>Christensenellaceae</taxon>
        <taxon>Candidatus Borkfalkia</taxon>
    </lineage>
</organism>
<dbReference type="GO" id="GO:0051539">
    <property type="term" value="F:4 iron, 4 sulfur cluster binding"/>
    <property type="evidence" value="ECO:0007669"/>
    <property type="project" value="UniProtKB-UniRule"/>
</dbReference>
<dbReference type="EMBL" id="SDOZ01000005">
    <property type="protein sequence ID" value="RXZ57900.1"/>
    <property type="molecule type" value="Genomic_DNA"/>
</dbReference>
<feature type="domain" description="S1 motif" evidence="8">
    <location>
        <begin position="390"/>
        <end position="458"/>
    </location>
</feature>
<dbReference type="CDD" id="cd13944">
    <property type="entry name" value="lytB_ispH"/>
    <property type="match status" value="1"/>
</dbReference>
<comment type="function">
    <text evidence="5">Binds mRNA; thus facilitating recognition of the initiation point. It is needed to translate mRNA with a short Shine-Dalgarno (SD) purine-rich sequence.</text>
</comment>
<keyword evidence="6 9" id="KW-0560">Oxidoreductase</keyword>
<dbReference type="PANTHER" id="PTHR30426:SF0">
    <property type="entry name" value="4-HYDROXY-3-METHYLBUT-2-ENYL DIPHOSPHATE REDUCTASE"/>
    <property type="match status" value="1"/>
</dbReference>
<feature type="binding site" evidence="6">
    <location>
        <position position="219"/>
    </location>
    <ligand>
        <name>isopentenyl diphosphate</name>
        <dbReference type="ChEBI" id="CHEBI:128769"/>
    </ligand>
</feature>
<feature type="binding site" evidence="6">
    <location>
        <position position="217"/>
    </location>
    <ligand>
        <name>(2E)-4-hydroxy-3-methylbut-2-enyl diphosphate</name>
        <dbReference type="ChEBI" id="CHEBI:128753"/>
    </ligand>
</feature>
<dbReference type="GO" id="GO:0016114">
    <property type="term" value="P:terpenoid biosynthetic process"/>
    <property type="evidence" value="ECO:0007669"/>
    <property type="project" value="UniProtKB-UniRule"/>
</dbReference>
<gene>
    <name evidence="6 9" type="primary">ispH</name>
    <name evidence="9" type="ORF">ESZ91_11145</name>
</gene>
<feature type="binding site" evidence="6">
    <location>
        <position position="218"/>
    </location>
    <ligand>
        <name>isopentenyl diphosphate</name>
        <dbReference type="ChEBI" id="CHEBI:128769"/>
    </ligand>
</feature>
<dbReference type="Gene3D" id="3.40.1010.20">
    <property type="entry name" value="4-hydroxy-3-methylbut-2-enyl diphosphate reductase, catalytic domain"/>
    <property type="match status" value="2"/>
</dbReference>
<dbReference type="InterPro" id="IPR003451">
    <property type="entry name" value="LytB/IspH"/>
</dbReference>
<keyword evidence="10" id="KW-1185">Reference proteome</keyword>
<feature type="active site" description="Proton donor" evidence="6">
    <location>
        <position position="123"/>
    </location>
</feature>
<protein>
    <recommendedName>
        <fullName evidence="6">4-hydroxy-3-methylbut-2-enyl diphosphate reductase</fullName>
        <shortName evidence="6">HMBPP reductase</shortName>
        <ecNumber evidence="6">1.17.7.4</ecNumber>
    </recommendedName>
</protein>
<dbReference type="GO" id="GO:0003676">
    <property type="term" value="F:nucleic acid binding"/>
    <property type="evidence" value="ECO:0007669"/>
    <property type="project" value="InterPro"/>
</dbReference>
<dbReference type="GO" id="GO:0046872">
    <property type="term" value="F:metal ion binding"/>
    <property type="evidence" value="ECO:0007669"/>
    <property type="project" value="UniProtKB-KW"/>
</dbReference>
<dbReference type="GO" id="GO:0051745">
    <property type="term" value="F:4-hydroxy-3-methylbut-2-enyl diphosphate reductase activity"/>
    <property type="evidence" value="ECO:0007669"/>
    <property type="project" value="UniProtKB-UniRule"/>
</dbReference>
<evidence type="ECO:0000256" key="6">
    <source>
        <dbReference type="HAMAP-Rule" id="MF_00191"/>
    </source>
</evidence>
<feature type="binding site" evidence="6">
    <location>
        <position position="217"/>
    </location>
    <ligand>
        <name>isopentenyl diphosphate</name>
        <dbReference type="ChEBI" id="CHEBI:128769"/>
    </ligand>
</feature>
<dbReference type="UniPathway" id="UPA00059">
    <property type="reaction ID" value="UER00105"/>
</dbReference>
<dbReference type="Pfam" id="PF02401">
    <property type="entry name" value="LYTB"/>
    <property type="match status" value="1"/>
</dbReference>
<reference evidence="9 10" key="1">
    <citation type="journal article" date="2019" name="Gut">
        <title>Antibiotics-induced monodominance of a novel gut bacterial order.</title>
        <authorList>
            <person name="Hildebrand F."/>
            <person name="Moitinho-Silva L."/>
            <person name="Blasche S."/>
            <person name="Jahn M.T."/>
            <person name="Gossmann T.I."/>
            <person name="Heuerta-Cepas J."/>
            <person name="Hercog R."/>
            <person name="Luetge M."/>
            <person name="Bahram M."/>
            <person name="Pryszlak A."/>
            <person name="Alves R.J."/>
            <person name="Waszak S.M."/>
            <person name="Zhu A."/>
            <person name="Ye L."/>
            <person name="Costea P.I."/>
            <person name="Aalvink S."/>
            <person name="Belzer C."/>
            <person name="Forslund S.K."/>
            <person name="Sunagawa S."/>
            <person name="Hentschel U."/>
            <person name="Merten C."/>
            <person name="Patil K.R."/>
            <person name="Benes V."/>
            <person name="Bork P."/>
        </authorList>
    </citation>
    <scope>NUCLEOTIDE SEQUENCE [LARGE SCALE GENOMIC DNA]</scope>
    <source>
        <strain evidence="9 10">HDS1380</strain>
    </source>
</reference>
<dbReference type="UniPathway" id="UPA00056">
    <property type="reaction ID" value="UER00097"/>
</dbReference>
<feature type="binding site" evidence="6">
    <location>
        <position position="71"/>
    </location>
    <ligand>
        <name>isopentenyl diphosphate</name>
        <dbReference type="ChEBI" id="CHEBI:128769"/>
    </ligand>
</feature>
<dbReference type="Gene3D" id="2.40.50.140">
    <property type="entry name" value="Nucleic acid-binding proteins"/>
    <property type="match status" value="3"/>
</dbReference>
<evidence type="ECO:0000256" key="4">
    <source>
        <dbReference type="ARBA" id="ARBA00023014"/>
    </source>
</evidence>
<evidence type="ECO:0000256" key="7">
    <source>
        <dbReference type="SAM" id="MobiDB-lite"/>
    </source>
</evidence>
<keyword evidence="2 6" id="KW-0479">Metal-binding</keyword>
<evidence type="ECO:0000256" key="3">
    <source>
        <dbReference type="ARBA" id="ARBA00023004"/>
    </source>
</evidence>
<feature type="binding site" evidence="6">
    <location>
        <position position="38"/>
    </location>
    <ligand>
        <name>dimethylallyl diphosphate</name>
        <dbReference type="ChEBI" id="CHEBI:57623"/>
    </ligand>
</feature>
<name>A0A4V1QUM0_9FIRM</name>
<evidence type="ECO:0000259" key="8">
    <source>
        <dbReference type="PROSITE" id="PS50126"/>
    </source>
</evidence>
<dbReference type="SMART" id="SM00316">
    <property type="entry name" value="S1"/>
    <property type="match status" value="4"/>
</dbReference>
<dbReference type="OrthoDB" id="9804077at2"/>
<comment type="catalytic activity">
    <reaction evidence="6">
        <text>isopentenyl diphosphate + 2 oxidized [2Fe-2S]-[ferredoxin] + H2O = (2E)-4-hydroxy-3-methylbut-2-enyl diphosphate + 2 reduced [2Fe-2S]-[ferredoxin] + 2 H(+)</text>
        <dbReference type="Rhea" id="RHEA:24488"/>
        <dbReference type="Rhea" id="RHEA-COMP:10000"/>
        <dbReference type="Rhea" id="RHEA-COMP:10001"/>
        <dbReference type="ChEBI" id="CHEBI:15377"/>
        <dbReference type="ChEBI" id="CHEBI:15378"/>
        <dbReference type="ChEBI" id="CHEBI:33737"/>
        <dbReference type="ChEBI" id="CHEBI:33738"/>
        <dbReference type="ChEBI" id="CHEBI:128753"/>
        <dbReference type="ChEBI" id="CHEBI:128769"/>
        <dbReference type="EC" id="1.17.7.4"/>
    </reaction>
</comment>
<comment type="pathway">
    <text evidence="6">Isoprenoid biosynthesis; dimethylallyl diphosphate biosynthesis; dimethylallyl diphosphate from (2E)-4-hydroxy-3-methylbutenyl diphosphate: step 1/1.</text>
</comment>
<dbReference type="InterPro" id="IPR003029">
    <property type="entry name" value="S1_domain"/>
</dbReference>
<comment type="cofactor">
    <cofactor evidence="6">
        <name>[4Fe-4S] cluster</name>
        <dbReference type="ChEBI" id="CHEBI:49883"/>
    </cofactor>
    <text evidence="6">Binds 1 [4Fe-4S] cluster per subunit.</text>
</comment>
<evidence type="ECO:0000256" key="1">
    <source>
        <dbReference type="ARBA" id="ARBA00022485"/>
    </source>
</evidence>
<feature type="binding site" evidence="6">
    <location>
        <position position="121"/>
    </location>
    <ligand>
        <name>isopentenyl diphosphate</name>
        <dbReference type="ChEBI" id="CHEBI:128769"/>
    </ligand>
</feature>
<feature type="binding site" evidence="6">
    <location>
        <position position="93"/>
    </location>
    <ligand>
        <name>[4Fe-4S] cluster</name>
        <dbReference type="ChEBI" id="CHEBI:49883"/>
    </ligand>
</feature>
<feature type="binding site" evidence="6">
    <location>
        <position position="71"/>
    </location>
    <ligand>
        <name>(2E)-4-hydroxy-3-methylbut-2-enyl diphosphate</name>
        <dbReference type="ChEBI" id="CHEBI:128753"/>
    </ligand>
</feature>
<feature type="binding site" evidence="6">
    <location>
        <position position="217"/>
    </location>
    <ligand>
        <name>dimethylallyl diphosphate</name>
        <dbReference type="ChEBI" id="CHEBI:57623"/>
    </ligand>
</feature>
<accession>A0A4V1QUM0</accession>
<feature type="domain" description="S1 motif" evidence="8">
    <location>
        <begin position="306"/>
        <end position="378"/>
    </location>
</feature>
<dbReference type="HAMAP" id="MF_00191">
    <property type="entry name" value="IspH"/>
    <property type="match status" value="1"/>
</dbReference>
<sequence length="707" mass="78456">MKLFVAKNSGFCKGVKSAVETAMNIDPVNTFLLGELIHNELINDAVRARGIVTVESVSDVPDGATLIIRSHGAGRKVFGECERRNIRVVDCTCPFVKRTQDIIDGLNGTGKTLVVAGESPHPEVVGLLGWFEGETVVINDPDDQRISALSEKNLAIVSQTTFSEEKFNKIIKNIAKVCKKTVEVFKTICYTTKERQREAERLSSVCDAMLVIGGLNSSNTNKLYDICKRNCGHVFRYADSGEFEAEKIKKFKNVGLVLGASTPDTQTQEVLFKMDSIDTEVKATTMNEMDEVVAQMDNGQSKLKRGQLVTAIISSASDEGVAVLLPFFKKEILLEKSEIECEEYKKEDFAAKVGDEIELMVVSTNPVKLSQKIIAQIKEEEGKMQAISDGEEFSVVCTGFNKGGLVSSMGTYSVFVPAKEIRMGYVKELDKYVGKKLRLKALEIKKSDRKKEIIASQRVILEEEKNARDAAKAEKEAEFFANIHVDDVVEGKVERVTNFGAFVSVNGFDCLAHISDLSWSGVKNVTDVLEIGKKYDFIILKVDEENKKVSIGYKQLQPQPWDLVAEKYATGDTVHGKVVRIVPFGAFVEIENGVDGLVHVSQISHEWLENPTSVLTIGEEVDAKILVLDPANKKMTLSIKALLPEPEVTKVRPRREDGGREERSDRPRNRKPRAASRDREEDDFREWTEGGVGGASIAEMLQNKNDN</sequence>
<comment type="function">
    <text evidence="6">Catalyzes the conversion of 1-hydroxy-2-methyl-2-(E)-butenyl 4-diphosphate (HMBPP) into a mixture of isopentenyl diphosphate (IPP) and dimethylallyl diphosphate (DMAPP). Acts in the terminal step of the DOXP/MEP pathway for isoprenoid precursor biosynthesis.</text>
</comment>
<dbReference type="PROSITE" id="PS50126">
    <property type="entry name" value="S1"/>
    <property type="match status" value="4"/>
</dbReference>
<feature type="compositionally biased region" description="Basic and acidic residues" evidence="7">
    <location>
        <begin position="648"/>
        <end position="667"/>
    </location>
</feature>
<feature type="binding site" evidence="6">
    <location>
        <position position="12"/>
    </location>
    <ligand>
        <name>[4Fe-4S] cluster</name>
        <dbReference type="ChEBI" id="CHEBI:49883"/>
    </ligand>
</feature>
<dbReference type="AlphaFoldDB" id="A0A4V1QUM0"/>
<feature type="binding site" evidence="6">
    <location>
        <position position="261"/>
    </location>
    <ligand>
        <name>(2E)-4-hydroxy-3-methylbut-2-enyl diphosphate</name>
        <dbReference type="ChEBI" id="CHEBI:128753"/>
    </ligand>
</feature>
<feature type="domain" description="S1 motif" evidence="8">
    <location>
        <begin position="571"/>
        <end position="640"/>
    </location>
</feature>
<dbReference type="SUPFAM" id="SSF50249">
    <property type="entry name" value="Nucleic acid-binding proteins"/>
    <property type="match status" value="4"/>
</dbReference>
<feature type="binding site" evidence="6">
    <location>
        <position position="261"/>
    </location>
    <ligand>
        <name>dimethylallyl diphosphate</name>
        <dbReference type="ChEBI" id="CHEBI:57623"/>
    </ligand>
</feature>
<feature type="binding site" evidence="6">
    <location>
        <position position="219"/>
    </location>
    <ligand>
        <name>dimethylallyl diphosphate</name>
        <dbReference type="ChEBI" id="CHEBI:57623"/>
    </ligand>
</feature>
<dbReference type="Proteomes" id="UP000291269">
    <property type="component" value="Unassembled WGS sequence"/>
</dbReference>